<dbReference type="InterPro" id="IPR036869">
    <property type="entry name" value="J_dom_sf"/>
</dbReference>
<dbReference type="CDD" id="cd06257">
    <property type="entry name" value="DnaJ"/>
    <property type="match status" value="1"/>
</dbReference>
<dbReference type="PROSITE" id="PS50076">
    <property type="entry name" value="DNAJ_2"/>
    <property type="match status" value="1"/>
</dbReference>
<dbReference type="EMBL" id="JAECZO010000036">
    <property type="protein sequence ID" value="KAK7194409.1"/>
    <property type="molecule type" value="Genomic_DNA"/>
</dbReference>
<accession>A0AAW0EL67</accession>
<dbReference type="AlphaFoldDB" id="A0AAW0EL67"/>
<feature type="domain" description="J" evidence="2">
    <location>
        <begin position="380"/>
        <end position="449"/>
    </location>
</feature>
<dbReference type="Pfam" id="PF00226">
    <property type="entry name" value="DnaJ"/>
    <property type="match status" value="1"/>
</dbReference>
<proteinExistence type="predicted"/>
<name>A0AAW0EL67_9TRYP</name>
<protein>
    <submittedName>
        <fullName evidence="3">DnaJ domain containing protein</fullName>
    </submittedName>
</protein>
<keyword evidence="1" id="KW-1133">Transmembrane helix</keyword>
<evidence type="ECO:0000313" key="3">
    <source>
        <dbReference type="EMBL" id="KAK7194409.1"/>
    </source>
</evidence>
<dbReference type="SMART" id="SM00271">
    <property type="entry name" value="DnaJ"/>
    <property type="match status" value="1"/>
</dbReference>
<evidence type="ECO:0000313" key="4">
    <source>
        <dbReference type="Proteomes" id="UP001430356"/>
    </source>
</evidence>
<feature type="transmembrane region" description="Helical" evidence="1">
    <location>
        <begin position="469"/>
        <end position="489"/>
    </location>
</feature>
<dbReference type="InterPro" id="IPR050817">
    <property type="entry name" value="DjlA_DnaK_co-chaperone"/>
</dbReference>
<gene>
    <name evidence="3" type="ORF">NESM_000357100</name>
</gene>
<dbReference type="PANTHER" id="PTHR24074">
    <property type="entry name" value="CO-CHAPERONE PROTEIN DJLA"/>
    <property type="match status" value="1"/>
</dbReference>
<dbReference type="PRINTS" id="PR00625">
    <property type="entry name" value="JDOMAIN"/>
</dbReference>
<sequence>MLHHRVVLFAAPLHGVELAGLLFTDYLCSSLFRIDVAEALSDVNGWFSFFRGGFRPSSLLHFYGRLLSDRILLRLLECGVTAACSLSGWAWCQDAVVFRHFYPVVCDYRYGRLWCTRLLRYVGRLVSPSFLQRLRSRGRASSTTCDAGGAPRPAASGSMAVGHDEANYLRCPPRPSRTDPFADMPQSCHDALRHYARSYESRPFYTAFTSGVITDVTLFVAEQMMWCSYFAQERSRRTSRWRLLKPFVADLVVVSVQSALSYAARVTGVLVGRRLIQEPTGGGIFWGEHLTLLLLSPGIQYVSLLVGSAVRAALEERHPRTVEDEMEDKRMEEEAEELARMQAATAQAAFAFTSASLGDATGHAAGHPAAADRGADSGVDYYAVLGVGEQSRAAEIKKAYRAKALQSHPDRVGKDAAAQEKARQQMAIINAAYDTLVDADKRAQYDATRRFSDGSQLMKRLETMTTAQLAAVSVAAVLGLGTLTVMSAYGQYISIYQRVTSLGRGPLLLFS</sequence>
<dbReference type="SUPFAM" id="SSF46565">
    <property type="entry name" value="Chaperone J-domain"/>
    <property type="match status" value="1"/>
</dbReference>
<keyword evidence="1" id="KW-0472">Membrane</keyword>
<comment type="caution">
    <text evidence="3">The sequence shown here is derived from an EMBL/GenBank/DDBJ whole genome shotgun (WGS) entry which is preliminary data.</text>
</comment>
<evidence type="ECO:0000256" key="1">
    <source>
        <dbReference type="SAM" id="Phobius"/>
    </source>
</evidence>
<dbReference type="Proteomes" id="UP001430356">
    <property type="component" value="Unassembled WGS sequence"/>
</dbReference>
<dbReference type="InterPro" id="IPR001623">
    <property type="entry name" value="DnaJ_domain"/>
</dbReference>
<keyword evidence="1" id="KW-0812">Transmembrane</keyword>
<dbReference type="Gene3D" id="1.10.287.110">
    <property type="entry name" value="DnaJ domain"/>
    <property type="match status" value="1"/>
</dbReference>
<keyword evidence="4" id="KW-1185">Reference proteome</keyword>
<reference evidence="3 4" key="1">
    <citation type="journal article" date="2021" name="MBio">
        <title>A New Model Trypanosomatid, Novymonas esmeraldas: Genomic Perception of Its 'Candidatus Pandoraea novymonadis' Endosymbiont.</title>
        <authorList>
            <person name="Zakharova A."/>
            <person name="Saura A."/>
            <person name="Butenko A."/>
            <person name="Podesvova L."/>
            <person name="Warmusova S."/>
            <person name="Kostygov A.Y."/>
            <person name="Nenarokova A."/>
            <person name="Lukes J."/>
            <person name="Opperdoes F.R."/>
            <person name="Yurchenko V."/>
        </authorList>
    </citation>
    <scope>NUCLEOTIDE SEQUENCE [LARGE SCALE GENOMIC DNA]</scope>
    <source>
        <strain evidence="3 4">E262AT.01</strain>
    </source>
</reference>
<organism evidence="3 4">
    <name type="scientific">Novymonas esmeraldas</name>
    <dbReference type="NCBI Taxonomy" id="1808958"/>
    <lineage>
        <taxon>Eukaryota</taxon>
        <taxon>Discoba</taxon>
        <taxon>Euglenozoa</taxon>
        <taxon>Kinetoplastea</taxon>
        <taxon>Metakinetoplastina</taxon>
        <taxon>Trypanosomatida</taxon>
        <taxon>Trypanosomatidae</taxon>
        <taxon>Novymonas</taxon>
    </lineage>
</organism>
<evidence type="ECO:0000259" key="2">
    <source>
        <dbReference type="PROSITE" id="PS50076"/>
    </source>
</evidence>